<keyword evidence="2" id="KW-0238">DNA-binding</keyword>
<dbReference type="PROSITE" id="PS50956">
    <property type="entry name" value="HTH_ASNC_2"/>
    <property type="match status" value="1"/>
</dbReference>
<name>A0ABR8W3U6_9MICO</name>
<dbReference type="InterPro" id="IPR019887">
    <property type="entry name" value="Tscrpt_reg_AsnC/Lrp_C"/>
</dbReference>
<dbReference type="InterPro" id="IPR036388">
    <property type="entry name" value="WH-like_DNA-bd_sf"/>
</dbReference>
<proteinExistence type="predicted"/>
<evidence type="ECO:0000259" key="4">
    <source>
        <dbReference type="PROSITE" id="PS50956"/>
    </source>
</evidence>
<dbReference type="InterPro" id="IPR000485">
    <property type="entry name" value="AsnC-type_HTH_dom"/>
</dbReference>
<evidence type="ECO:0000256" key="2">
    <source>
        <dbReference type="ARBA" id="ARBA00023125"/>
    </source>
</evidence>
<evidence type="ECO:0000313" key="5">
    <source>
        <dbReference type="EMBL" id="MBD8011708.1"/>
    </source>
</evidence>
<dbReference type="Gene3D" id="1.10.10.10">
    <property type="entry name" value="Winged helix-like DNA-binding domain superfamily/Winged helix DNA-binding domain"/>
    <property type="match status" value="1"/>
</dbReference>
<protein>
    <submittedName>
        <fullName evidence="5">Lrp/AsnC family transcriptional regulator</fullName>
    </submittedName>
</protein>
<accession>A0ABR8W3U6</accession>
<evidence type="ECO:0000313" key="6">
    <source>
        <dbReference type="Proteomes" id="UP000611521"/>
    </source>
</evidence>
<dbReference type="SUPFAM" id="SSF54909">
    <property type="entry name" value="Dimeric alpha+beta barrel"/>
    <property type="match status" value="1"/>
</dbReference>
<sequence>MAPYSSASGQTPLDAVDRILLSELSRNGRISNTELAAIAGIAESTCLKRVRALQANGVIVGFHAEISPEALGLHLEALITIRLHAHARGDLRRFQTYLEQLPATQRVYFLAGDRDFLVHVAVPDAGALRELVSDTISLKPEVASTSTSLIFAQAAGPRGL</sequence>
<dbReference type="Gene3D" id="3.30.70.920">
    <property type="match status" value="1"/>
</dbReference>
<dbReference type="InterPro" id="IPR036390">
    <property type="entry name" value="WH_DNA-bd_sf"/>
</dbReference>
<comment type="caution">
    <text evidence="5">The sequence shown here is derived from an EMBL/GenBank/DDBJ whole genome shotgun (WGS) entry which is preliminary data.</text>
</comment>
<dbReference type="SUPFAM" id="SSF46785">
    <property type="entry name" value="Winged helix' DNA-binding domain"/>
    <property type="match status" value="1"/>
</dbReference>
<organism evidence="5 6">
    <name type="scientific">Microbacterium commune</name>
    <dbReference type="NCBI Taxonomy" id="2762219"/>
    <lineage>
        <taxon>Bacteria</taxon>
        <taxon>Bacillati</taxon>
        <taxon>Actinomycetota</taxon>
        <taxon>Actinomycetes</taxon>
        <taxon>Micrococcales</taxon>
        <taxon>Microbacteriaceae</taxon>
        <taxon>Microbacterium</taxon>
    </lineage>
</organism>
<reference evidence="5 6" key="1">
    <citation type="submission" date="2020-08" db="EMBL/GenBank/DDBJ databases">
        <title>A Genomic Blueprint of the Chicken Gut Microbiome.</title>
        <authorList>
            <person name="Gilroy R."/>
            <person name="Ravi A."/>
            <person name="Getino M."/>
            <person name="Pursley I."/>
            <person name="Horton D.L."/>
            <person name="Alikhan N.-F."/>
            <person name="Baker D."/>
            <person name="Gharbi K."/>
            <person name="Hall N."/>
            <person name="Watson M."/>
            <person name="Adriaenssens E.M."/>
            <person name="Foster-Nyarko E."/>
            <person name="Jarju S."/>
            <person name="Secka A."/>
            <person name="Antonio M."/>
            <person name="Oren A."/>
            <person name="Chaudhuri R."/>
            <person name="La Ragione R.M."/>
            <person name="Hildebrand F."/>
            <person name="Pallen M.J."/>
        </authorList>
    </citation>
    <scope>NUCLEOTIDE SEQUENCE [LARGE SCALE GENOMIC DNA]</scope>
    <source>
        <strain evidence="5 6">Re1</strain>
    </source>
</reference>
<dbReference type="EMBL" id="JACSPX010000001">
    <property type="protein sequence ID" value="MBD8011708.1"/>
    <property type="molecule type" value="Genomic_DNA"/>
</dbReference>
<dbReference type="Pfam" id="PF01037">
    <property type="entry name" value="AsnC_trans_reg"/>
    <property type="match status" value="1"/>
</dbReference>
<keyword evidence="6" id="KW-1185">Reference proteome</keyword>
<evidence type="ECO:0000256" key="1">
    <source>
        <dbReference type="ARBA" id="ARBA00023015"/>
    </source>
</evidence>
<dbReference type="Proteomes" id="UP000611521">
    <property type="component" value="Unassembled WGS sequence"/>
</dbReference>
<dbReference type="PANTHER" id="PTHR30154:SF54">
    <property type="entry name" value="POSSIBLE TRANSCRIPTIONAL REGULATORY PROTEIN (PROBABLY LRP_ASNC-FAMILY)"/>
    <property type="match status" value="1"/>
</dbReference>
<dbReference type="PANTHER" id="PTHR30154">
    <property type="entry name" value="LEUCINE-RESPONSIVE REGULATORY PROTEIN"/>
    <property type="match status" value="1"/>
</dbReference>
<evidence type="ECO:0000256" key="3">
    <source>
        <dbReference type="ARBA" id="ARBA00023163"/>
    </source>
</evidence>
<dbReference type="PRINTS" id="PR00033">
    <property type="entry name" value="HTHASNC"/>
</dbReference>
<keyword evidence="3" id="KW-0804">Transcription</keyword>
<dbReference type="InterPro" id="IPR019888">
    <property type="entry name" value="Tscrpt_reg_AsnC-like"/>
</dbReference>
<gene>
    <name evidence="5" type="ORF">H9633_05285</name>
</gene>
<feature type="domain" description="HTH asnC-type" evidence="4">
    <location>
        <begin position="13"/>
        <end position="74"/>
    </location>
</feature>
<dbReference type="RefSeq" id="WP_191712358.1">
    <property type="nucleotide sequence ID" value="NZ_JACSPX010000001.1"/>
</dbReference>
<dbReference type="InterPro" id="IPR011008">
    <property type="entry name" value="Dimeric_a/b-barrel"/>
</dbReference>
<dbReference type="Pfam" id="PF13412">
    <property type="entry name" value="HTH_24"/>
    <property type="match status" value="1"/>
</dbReference>
<dbReference type="SMART" id="SM00344">
    <property type="entry name" value="HTH_ASNC"/>
    <property type="match status" value="1"/>
</dbReference>
<keyword evidence="1" id="KW-0805">Transcription regulation</keyword>